<comment type="similarity">
    <text evidence="2 10">Belongs to the pyrroline-5-carboxylate reductase family.</text>
</comment>
<dbReference type="FunFam" id="3.40.50.720:FF:000105">
    <property type="entry name" value="Pyrroline-5-carboxylate reductase"/>
    <property type="match status" value="1"/>
</dbReference>
<dbReference type="EMBL" id="MDTQ01000001">
    <property type="protein sequence ID" value="ODC04706.1"/>
    <property type="molecule type" value="Genomic_DNA"/>
</dbReference>
<evidence type="ECO:0000256" key="8">
    <source>
        <dbReference type="ARBA" id="ARBA00050547"/>
    </source>
</evidence>
<dbReference type="Proteomes" id="UP000094291">
    <property type="component" value="Unassembled WGS sequence"/>
</dbReference>
<feature type="binding site" evidence="12">
    <location>
        <begin position="7"/>
        <end position="12"/>
    </location>
    <ligand>
        <name>NADP(+)</name>
        <dbReference type="ChEBI" id="CHEBI:58349"/>
    </ligand>
</feature>
<evidence type="ECO:0000256" key="9">
    <source>
        <dbReference type="ARBA" id="ARBA00052690"/>
    </source>
</evidence>
<name>A0A1E2VD13_9GAMM</name>
<dbReference type="NCBIfam" id="TIGR00112">
    <property type="entry name" value="proC"/>
    <property type="match status" value="1"/>
</dbReference>
<evidence type="ECO:0000313" key="15">
    <source>
        <dbReference type="EMBL" id="ODC04706.1"/>
    </source>
</evidence>
<dbReference type="GO" id="GO:0055129">
    <property type="term" value="P:L-proline biosynthetic process"/>
    <property type="evidence" value="ECO:0007669"/>
    <property type="project" value="UniProtKB-UniRule"/>
</dbReference>
<comment type="catalytic activity">
    <reaction evidence="8 10">
        <text>L-proline + NAD(+) = (S)-1-pyrroline-5-carboxylate + NADH + 2 H(+)</text>
        <dbReference type="Rhea" id="RHEA:14105"/>
        <dbReference type="ChEBI" id="CHEBI:15378"/>
        <dbReference type="ChEBI" id="CHEBI:17388"/>
        <dbReference type="ChEBI" id="CHEBI:57540"/>
        <dbReference type="ChEBI" id="CHEBI:57945"/>
        <dbReference type="ChEBI" id="CHEBI:60039"/>
        <dbReference type="EC" id="1.5.1.2"/>
    </reaction>
</comment>
<dbReference type="Pfam" id="PF14748">
    <property type="entry name" value="P5CR_dimer"/>
    <property type="match status" value="1"/>
</dbReference>
<keyword evidence="16" id="KW-1185">Reference proteome</keyword>
<comment type="subcellular location">
    <subcellularLocation>
        <location evidence="10">Cytoplasm</location>
    </subcellularLocation>
</comment>
<dbReference type="STRING" id="197479.BFW38_15385"/>
<evidence type="ECO:0000256" key="10">
    <source>
        <dbReference type="HAMAP-Rule" id="MF_01925"/>
    </source>
</evidence>
<comment type="pathway">
    <text evidence="1 10">Amino-acid biosynthesis; L-proline biosynthesis; L-proline from L-glutamate 5-semialdehyde: step 1/1.</text>
</comment>
<evidence type="ECO:0000259" key="13">
    <source>
        <dbReference type="Pfam" id="PF03807"/>
    </source>
</evidence>
<feature type="domain" description="Pyrroline-5-carboxylate reductase dimerisation" evidence="14">
    <location>
        <begin position="162"/>
        <end position="266"/>
    </location>
</feature>
<dbReference type="InterPro" id="IPR000304">
    <property type="entry name" value="Pyrroline-COOH_reductase"/>
</dbReference>
<keyword evidence="3 10" id="KW-0963">Cytoplasm</keyword>
<dbReference type="InterPro" id="IPR036291">
    <property type="entry name" value="NAD(P)-bd_dom_sf"/>
</dbReference>
<dbReference type="RefSeq" id="WP_068999690.1">
    <property type="nucleotide sequence ID" value="NZ_MDTQ01000001.1"/>
</dbReference>
<dbReference type="Pfam" id="PF03807">
    <property type="entry name" value="F420_oxidored"/>
    <property type="match status" value="1"/>
</dbReference>
<evidence type="ECO:0000256" key="7">
    <source>
        <dbReference type="ARBA" id="ARBA00023002"/>
    </source>
</evidence>
<dbReference type="InterPro" id="IPR029036">
    <property type="entry name" value="P5CR_dimer"/>
</dbReference>
<keyword evidence="6 10" id="KW-0521">NADP</keyword>
<evidence type="ECO:0000256" key="3">
    <source>
        <dbReference type="ARBA" id="ARBA00022490"/>
    </source>
</evidence>
<dbReference type="PIRSF" id="PIRSF000193">
    <property type="entry name" value="Pyrrol-5-carb_rd"/>
    <property type="match status" value="1"/>
</dbReference>
<dbReference type="Gene3D" id="1.10.3730.10">
    <property type="entry name" value="ProC C-terminal domain-like"/>
    <property type="match status" value="1"/>
</dbReference>
<gene>
    <name evidence="10" type="primary">proC</name>
    <name evidence="15" type="ORF">BFW38_15385</name>
</gene>
<dbReference type="AlphaFoldDB" id="A0A1E2VD13"/>
<keyword evidence="7 10" id="KW-0560">Oxidoreductase</keyword>
<evidence type="ECO:0000256" key="4">
    <source>
        <dbReference type="ARBA" id="ARBA00022605"/>
    </source>
</evidence>
<dbReference type="PANTHER" id="PTHR11645:SF0">
    <property type="entry name" value="PYRROLINE-5-CARBOXYLATE REDUCTASE 3"/>
    <property type="match status" value="1"/>
</dbReference>
<evidence type="ECO:0000256" key="12">
    <source>
        <dbReference type="PIRSR" id="PIRSR000193-1"/>
    </source>
</evidence>
<dbReference type="OrthoDB" id="9805754at2"/>
<organism evidence="15 16">
    <name type="scientific">Terasakiispira papahanaumokuakeensis</name>
    <dbReference type="NCBI Taxonomy" id="197479"/>
    <lineage>
        <taxon>Bacteria</taxon>
        <taxon>Pseudomonadati</taxon>
        <taxon>Pseudomonadota</taxon>
        <taxon>Gammaproteobacteria</taxon>
        <taxon>Oceanospirillales</taxon>
        <taxon>Terasakiispira</taxon>
    </lineage>
</organism>
<protein>
    <recommendedName>
        <fullName evidence="10 11">Pyrroline-5-carboxylate reductase</fullName>
        <shortName evidence="10">P5C reductase</shortName>
        <shortName evidence="10">P5CR</shortName>
        <ecNumber evidence="10 11">1.5.1.2</ecNumber>
    </recommendedName>
    <alternativeName>
        <fullName evidence="10">PCA reductase</fullName>
    </alternativeName>
</protein>
<dbReference type="InterPro" id="IPR028939">
    <property type="entry name" value="P5C_Rdtase_cat_N"/>
</dbReference>
<dbReference type="GO" id="GO:0005737">
    <property type="term" value="C:cytoplasm"/>
    <property type="evidence" value="ECO:0007669"/>
    <property type="project" value="UniProtKB-SubCell"/>
</dbReference>
<dbReference type="UniPathway" id="UPA00098">
    <property type="reaction ID" value="UER00361"/>
</dbReference>
<accession>A0A1E2VD13</accession>
<proteinExistence type="inferred from homology"/>
<dbReference type="PANTHER" id="PTHR11645">
    <property type="entry name" value="PYRROLINE-5-CARBOXYLATE REDUCTASE"/>
    <property type="match status" value="1"/>
</dbReference>
<evidence type="ECO:0000256" key="2">
    <source>
        <dbReference type="ARBA" id="ARBA00005525"/>
    </source>
</evidence>
<evidence type="ECO:0000256" key="11">
    <source>
        <dbReference type="NCBIfam" id="TIGR00112"/>
    </source>
</evidence>
<dbReference type="EC" id="1.5.1.2" evidence="10 11"/>
<dbReference type="FunFam" id="1.10.3730.10:FF:000001">
    <property type="entry name" value="Pyrroline-5-carboxylate reductase"/>
    <property type="match status" value="1"/>
</dbReference>
<feature type="domain" description="Pyrroline-5-carboxylate reductase catalytic N-terminal" evidence="13">
    <location>
        <begin position="4"/>
        <end position="98"/>
    </location>
</feature>
<dbReference type="InterPro" id="IPR008927">
    <property type="entry name" value="6-PGluconate_DH-like_C_sf"/>
</dbReference>
<dbReference type="GO" id="GO:0004735">
    <property type="term" value="F:pyrroline-5-carboxylate reductase activity"/>
    <property type="evidence" value="ECO:0007669"/>
    <property type="project" value="UniProtKB-UniRule"/>
</dbReference>
<dbReference type="Gene3D" id="3.40.50.720">
    <property type="entry name" value="NAD(P)-binding Rossmann-like Domain"/>
    <property type="match status" value="1"/>
</dbReference>
<comment type="catalytic activity">
    <reaction evidence="9 10">
        <text>L-proline + NADP(+) = (S)-1-pyrroline-5-carboxylate + NADPH + 2 H(+)</text>
        <dbReference type="Rhea" id="RHEA:14109"/>
        <dbReference type="ChEBI" id="CHEBI:15378"/>
        <dbReference type="ChEBI" id="CHEBI:17388"/>
        <dbReference type="ChEBI" id="CHEBI:57783"/>
        <dbReference type="ChEBI" id="CHEBI:58349"/>
        <dbReference type="ChEBI" id="CHEBI:60039"/>
        <dbReference type="EC" id="1.5.1.2"/>
    </reaction>
</comment>
<evidence type="ECO:0000256" key="6">
    <source>
        <dbReference type="ARBA" id="ARBA00022857"/>
    </source>
</evidence>
<evidence type="ECO:0000259" key="14">
    <source>
        <dbReference type="Pfam" id="PF14748"/>
    </source>
</evidence>
<evidence type="ECO:0000256" key="1">
    <source>
        <dbReference type="ARBA" id="ARBA00005205"/>
    </source>
</evidence>
<dbReference type="HAMAP" id="MF_01925">
    <property type="entry name" value="P5C_reductase"/>
    <property type="match status" value="1"/>
</dbReference>
<comment type="function">
    <text evidence="10">Catalyzes the reduction of 1-pyrroline-5-carboxylate (PCA) to L-proline.</text>
</comment>
<evidence type="ECO:0000313" key="16">
    <source>
        <dbReference type="Proteomes" id="UP000094291"/>
    </source>
</evidence>
<feature type="binding site" evidence="12">
    <location>
        <position position="55"/>
    </location>
    <ligand>
        <name>NADPH</name>
        <dbReference type="ChEBI" id="CHEBI:57783"/>
    </ligand>
</feature>
<evidence type="ECO:0000256" key="5">
    <source>
        <dbReference type="ARBA" id="ARBA00022650"/>
    </source>
</evidence>
<comment type="caution">
    <text evidence="15">The sequence shown here is derived from an EMBL/GenBank/DDBJ whole genome shotgun (WGS) entry which is preliminary data.</text>
</comment>
<keyword evidence="5 10" id="KW-0641">Proline biosynthesis</keyword>
<dbReference type="SUPFAM" id="SSF51735">
    <property type="entry name" value="NAD(P)-binding Rossmann-fold domains"/>
    <property type="match status" value="1"/>
</dbReference>
<dbReference type="SUPFAM" id="SSF48179">
    <property type="entry name" value="6-phosphogluconate dehydrogenase C-terminal domain-like"/>
    <property type="match status" value="1"/>
</dbReference>
<reference evidence="15 16" key="1">
    <citation type="submission" date="2016-08" db="EMBL/GenBank/DDBJ databases">
        <authorList>
            <person name="Seilhamer J.J."/>
        </authorList>
    </citation>
    <scope>NUCLEOTIDE SEQUENCE [LARGE SCALE GENOMIC DNA]</scope>
    <source>
        <strain evidence="15 16">PH27A</strain>
    </source>
</reference>
<keyword evidence="4 10" id="KW-0028">Amino-acid biosynthesis</keyword>
<feature type="binding site" evidence="12">
    <location>
        <begin position="68"/>
        <end position="71"/>
    </location>
    <ligand>
        <name>NADP(+)</name>
        <dbReference type="ChEBI" id="CHEBI:58349"/>
    </ligand>
</feature>
<sequence length="272" mass="28154">MAQISFIGAGNMATAIIKGLLAQGQTPSDITATGVDADALKQLSDETGIQVTTDNRAAIAGRDLVVMAVKPQVMKGVCEGIADLVQSHQPVVMSVAAGLTLDSLDRWLGGQTALVRCMPNTPALLGAGAAGLYANAEVSDQGRQYAEAVMQAVGLAVWVEREDLLDAVTAVSGSGPAYFFLFVEVLEQAGIQQGLAPEVARQLAMQTALGAGRMLTENDLEPAELRRRVTSPGGTTEQAVNTFIEGGLGDLVQKAADAAAQRARELAASLGH</sequence>